<evidence type="ECO:0000256" key="6">
    <source>
        <dbReference type="ARBA" id="ARBA00013558"/>
    </source>
</evidence>
<dbReference type="PANTHER" id="PTHR11601:SF34">
    <property type="entry name" value="CYSTEINE DESULFURASE"/>
    <property type="match status" value="1"/>
</dbReference>
<dbReference type="SUPFAM" id="SSF53383">
    <property type="entry name" value="PLP-dependent transferases"/>
    <property type="match status" value="1"/>
</dbReference>
<dbReference type="OrthoDB" id="9808002at2"/>
<proteinExistence type="inferred from homology"/>
<dbReference type="GO" id="GO:0046872">
    <property type="term" value="F:metal ion binding"/>
    <property type="evidence" value="ECO:0007669"/>
    <property type="project" value="UniProtKB-KW"/>
</dbReference>
<accession>A0A271KR92</accession>
<dbReference type="Gene3D" id="1.10.260.50">
    <property type="match status" value="1"/>
</dbReference>
<keyword evidence="11 16" id="KW-0411">Iron-sulfur</keyword>
<evidence type="ECO:0000256" key="15">
    <source>
        <dbReference type="RuleBase" id="RU004504"/>
    </source>
</evidence>
<evidence type="ECO:0000256" key="5">
    <source>
        <dbReference type="ARBA" id="ARBA00012239"/>
    </source>
</evidence>
<dbReference type="Gene3D" id="3.90.1150.10">
    <property type="entry name" value="Aspartate Aminotransferase, domain 1"/>
    <property type="match status" value="1"/>
</dbReference>
<comment type="cofactor">
    <cofactor evidence="1 15">
        <name>pyridoxal 5'-phosphate</name>
        <dbReference type="ChEBI" id="CHEBI:597326"/>
    </cofactor>
</comment>
<comment type="similarity">
    <text evidence="3 16">Belongs to the class-V pyridoxal-phosphate-dependent aminotransferase family. NifS/IscS subfamily.</text>
</comment>
<dbReference type="GO" id="GO:0051536">
    <property type="term" value="F:iron-sulfur cluster binding"/>
    <property type="evidence" value="ECO:0007669"/>
    <property type="project" value="UniProtKB-KW"/>
</dbReference>
<evidence type="ECO:0000256" key="7">
    <source>
        <dbReference type="ARBA" id="ARBA00022679"/>
    </source>
</evidence>
<dbReference type="InterPro" id="IPR020578">
    <property type="entry name" value="Aminotrans_V_PyrdxlP_BS"/>
</dbReference>
<dbReference type="RefSeq" id="WP_095517122.1">
    <property type="nucleotide sequence ID" value="NZ_NPKH01000001.1"/>
</dbReference>
<comment type="subunit">
    <text evidence="4">Homodimer.</text>
</comment>
<keyword evidence="9 16" id="KW-0663">Pyridoxal phosphate</keyword>
<dbReference type="PANTHER" id="PTHR11601">
    <property type="entry name" value="CYSTEINE DESULFURYLASE FAMILY MEMBER"/>
    <property type="match status" value="1"/>
</dbReference>
<name>A0A271KR92_9HYPH</name>
<dbReference type="Gene3D" id="3.40.640.10">
    <property type="entry name" value="Type I PLP-dependent aspartate aminotransferase-like (Major domain)"/>
    <property type="match status" value="1"/>
</dbReference>
<evidence type="ECO:0000256" key="9">
    <source>
        <dbReference type="ARBA" id="ARBA00022898"/>
    </source>
</evidence>
<dbReference type="InterPro" id="IPR017772">
    <property type="entry name" value="Cys_deSase_NifS_bac/arc"/>
</dbReference>
<protein>
    <recommendedName>
        <fullName evidence="6 16">Cysteine desulfurase</fullName>
        <ecNumber evidence="5 16">2.8.1.7</ecNumber>
    </recommendedName>
    <alternativeName>
        <fullName evidence="13 16">Nitrogenase metalloclusters biosynthesis protein NifS</fullName>
    </alternativeName>
</protein>
<keyword evidence="20" id="KW-1185">Reference proteome</keyword>
<dbReference type="Proteomes" id="UP000215931">
    <property type="component" value="Unassembled WGS sequence"/>
</dbReference>
<dbReference type="InterPro" id="IPR016454">
    <property type="entry name" value="Cysteine_dSase"/>
</dbReference>
<dbReference type="PIRSF" id="PIRSF005572">
    <property type="entry name" value="NifS"/>
    <property type="match status" value="1"/>
</dbReference>
<comment type="function">
    <text evidence="2">Catalyzes the removal of elemental sulfur atoms from cysteine to produce alanine. Seems to participate in the biosynthesis of the nitrogenase metalloclusters by providing the inorganic sulfur required for the Fe-S core formation.</text>
</comment>
<evidence type="ECO:0000259" key="18">
    <source>
        <dbReference type="Pfam" id="PF00266"/>
    </source>
</evidence>
<feature type="domain" description="Aminotransferase class V" evidence="18">
    <location>
        <begin position="4"/>
        <end position="362"/>
    </location>
</feature>
<dbReference type="GO" id="GO:0030170">
    <property type="term" value="F:pyridoxal phosphate binding"/>
    <property type="evidence" value="ECO:0007669"/>
    <property type="project" value="InterPro"/>
</dbReference>
<evidence type="ECO:0000313" key="20">
    <source>
        <dbReference type="Proteomes" id="UP000215931"/>
    </source>
</evidence>
<comment type="catalytic activity">
    <reaction evidence="14 16">
        <text>(sulfur carrier)-H + L-cysteine = (sulfur carrier)-SH + L-alanine</text>
        <dbReference type="Rhea" id="RHEA:43892"/>
        <dbReference type="Rhea" id="RHEA-COMP:14737"/>
        <dbReference type="Rhea" id="RHEA-COMP:14739"/>
        <dbReference type="ChEBI" id="CHEBI:29917"/>
        <dbReference type="ChEBI" id="CHEBI:35235"/>
        <dbReference type="ChEBI" id="CHEBI:57972"/>
        <dbReference type="ChEBI" id="CHEBI:64428"/>
        <dbReference type="EC" id="2.8.1.7"/>
    </reaction>
</comment>
<evidence type="ECO:0000256" key="11">
    <source>
        <dbReference type="ARBA" id="ARBA00023014"/>
    </source>
</evidence>
<dbReference type="EMBL" id="NPKH01000001">
    <property type="protein sequence ID" value="PAP97485.1"/>
    <property type="molecule type" value="Genomic_DNA"/>
</dbReference>
<organism evidence="19 20">
    <name type="scientific">Mesorhizobium wenxiniae</name>
    <dbReference type="NCBI Taxonomy" id="2014805"/>
    <lineage>
        <taxon>Bacteria</taxon>
        <taxon>Pseudomonadati</taxon>
        <taxon>Pseudomonadota</taxon>
        <taxon>Alphaproteobacteria</taxon>
        <taxon>Hyphomicrobiales</taxon>
        <taxon>Phyllobacteriaceae</taxon>
        <taxon>Mesorhizobium</taxon>
    </lineage>
</organism>
<dbReference type="GO" id="GO:0031071">
    <property type="term" value="F:cysteine desulfurase activity"/>
    <property type="evidence" value="ECO:0007669"/>
    <property type="project" value="UniProtKB-EC"/>
</dbReference>
<evidence type="ECO:0000313" key="19">
    <source>
        <dbReference type="EMBL" id="PAP97485.1"/>
    </source>
</evidence>
<dbReference type="GO" id="GO:0006520">
    <property type="term" value="P:amino acid metabolic process"/>
    <property type="evidence" value="ECO:0007669"/>
    <property type="project" value="InterPro"/>
</dbReference>
<keyword evidence="7 16" id="KW-0808">Transferase</keyword>
<dbReference type="AlphaFoldDB" id="A0A271KR92"/>
<feature type="region of interest" description="Disordered" evidence="17">
    <location>
        <begin position="384"/>
        <end position="412"/>
    </location>
</feature>
<dbReference type="InterPro" id="IPR015421">
    <property type="entry name" value="PyrdxlP-dep_Trfase_major"/>
</dbReference>
<evidence type="ECO:0000256" key="14">
    <source>
        <dbReference type="ARBA" id="ARBA00050776"/>
    </source>
</evidence>
<evidence type="ECO:0000256" key="2">
    <source>
        <dbReference type="ARBA" id="ARBA00003120"/>
    </source>
</evidence>
<evidence type="ECO:0000256" key="1">
    <source>
        <dbReference type="ARBA" id="ARBA00001933"/>
    </source>
</evidence>
<sequence length="412" mass="43651">MSPVYLDNNATTRVDPAVVGAMLPFFTEQFGNPSSMHAYGASVAEAVRKARQQLQALIGAGFEDEIIFTSGGTESDSTAILSALEVMPGRKEIVTSAVEHPAVLKLCAHLEKTRGVKVHIIPVDHHGRLDLDAYRTALTPQVAIVSIMWANNETGTIFPVVELADLAREVGALFHTDAVQAVGRLPVELKSTAIDMLSLSAHKLHGPKGIGALYVRRGVRFSSMIKGGHQERDRRAGTENTPGIVGLGMAAELALKFMDETKRIKWLRDRLENGIIQRIPNTSINGDPQERLPNTANIGFEGIEGDAIPIVLSRLGIACSAGSACASGSLEPSHVLIAMNAACGAVRFSLSRDNGEDDVDRVLEVLPAITEKLRAVPSAGLCGRGAEQLHSGPGPSGTIADAHSGAVRSSST</sequence>
<dbReference type="Pfam" id="PF00266">
    <property type="entry name" value="Aminotran_5"/>
    <property type="match status" value="1"/>
</dbReference>
<evidence type="ECO:0000256" key="12">
    <source>
        <dbReference type="ARBA" id="ARBA00023231"/>
    </source>
</evidence>
<evidence type="ECO:0000256" key="10">
    <source>
        <dbReference type="ARBA" id="ARBA00023004"/>
    </source>
</evidence>
<dbReference type="InterPro" id="IPR015424">
    <property type="entry name" value="PyrdxlP-dep_Trfase"/>
</dbReference>
<reference evidence="19 20" key="1">
    <citation type="submission" date="2017-08" db="EMBL/GenBank/DDBJ databases">
        <title>Mesorhizobium wenxinae sp. nov., a novel rhizobial species isolated from root nodules of chickpea (Cicer arietinum L.).</title>
        <authorList>
            <person name="Zhang J."/>
        </authorList>
    </citation>
    <scope>NUCLEOTIDE SEQUENCE [LARGE SCALE GENOMIC DNA]</scope>
    <source>
        <strain evidence="20">WYCCWR 10019</strain>
    </source>
</reference>
<evidence type="ECO:0000256" key="16">
    <source>
        <dbReference type="RuleBase" id="RU364075"/>
    </source>
</evidence>
<gene>
    <name evidence="19" type="primary">nifS</name>
    <name evidence="19" type="ORF">CIT31_01115</name>
</gene>
<evidence type="ECO:0000256" key="4">
    <source>
        <dbReference type="ARBA" id="ARBA00011738"/>
    </source>
</evidence>
<evidence type="ECO:0000256" key="17">
    <source>
        <dbReference type="SAM" id="MobiDB-lite"/>
    </source>
</evidence>
<evidence type="ECO:0000256" key="3">
    <source>
        <dbReference type="ARBA" id="ARBA00006490"/>
    </source>
</evidence>
<keyword evidence="8 16" id="KW-0479">Metal-binding</keyword>
<comment type="caution">
    <text evidence="19">The sequence shown here is derived from an EMBL/GenBank/DDBJ whole genome shotgun (WGS) entry which is preliminary data.</text>
</comment>
<evidence type="ECO:0000256" key="8">
    <source>
        <dbReference type="ARBA" id="ARBA00022723"/>
    </source>
</evidence>
<dbReference type="InterPro" id="IPR000192">
    <property type="entry name" value="Aminotrans_V_dom"/>
</dbReference>
<dbReference type="EC" id="2.8.1.7" evidence="5 16"/>
<dbReference type="PROSITE" id="PS00595">
    <property type="entry name" value="AA_TRANSFER_CLASS_5"/>
    <property type="match status" value="1"/>
</dbReference>
<dbReference type="FunFam" id="3.40.640.10:FF:000084">
    <property type="entry name" value="IscS-like cysteine desulfurase"/>
    <property type="match status" value="1"/>
</dbReference>
<dbReference type="NCBIfam" id="TIGR03402">
    <property type="entry name" value="FeS_nifS"/>
    <property type="match status" value="1"/>
</dbReference>
<keyword evidence="10 16" id="KW-0408">Iron</keyword>
<keyword evidence="12" id="KW-0535">Nitrogen fixation</keyword>
<evidence type="ECO:0000256" key="13">
    <source>
        <dbReference type="ARBA" id="ARBA00031911"/>
    </source>
</evidence>
<dbReference type="InterPro" id="IPR015422">
    <property type="entry name" value="PyrdxlP-dep_Trfase_small"/>
</dbReference>